<evidence type="ECO:0000313" key="1">
    <source>
        <dbReference type="EMBL" id="QHT98229.1"/>
    </source>
</evidence>
<protein>
    <submittedName>
        <fullName evidence="1">Uncharacterized protein</fullName>
    </submittedName>
</protein>
<proteinExistence type="predicted"/>
<accession>A0A6C0J056</accession>
<reference evidence="1" key="1">
    <citation type="journal article" date="2020" name="Nature">
        <title>Giant virus diversity and host interactions through global metagenomics.</title>
        <authorList>
            <person name="Schulz F."/>
            <person name="Roux S."/>
            <person name="Paez-Espino D."/>
            <person name="Jungbluth S."/>
            <person name="Walsh D.A."/>
            <person name="Denef V.J."/>
            <person name="McMahon K.D."/>
            <person name="Konstantinidis K.T."/>
            <person name="Eloe-Fadrosh E.A."/>
            <person name="Kyrpides N.C."/>
            <person name="Woyke T."/>
        </authorList>
    </citation>
    <scope>NUCLEOTIDE SEQUENCE</scope>
    <source>
        <strain evidence="1">GVMAG-M-3300025626-8</strain>
    </source>
</reference>
<sequence>MDIVGSCILYNQIFYVGKITQKEHIVLIRYTMRVIKAKSVDIQKINISLPKSIIDGASYTFSLTYDSDTLTIQLPRCQVFSGVYESDGKCYCEIAIPTQGVTSVIYFKIAAHLEYLMKERGYDNVLFLGHMRKVIDGFSCLRLKMPQNKTKVLTEIVEMKEGSEEPVSTGRFIKGSTVVPIVSIEHVYVINETLGFNLLLKKVVIV</sequence>
<organism evidence="1">
    <name type="scientific">viral metagenome</name>
    <dbReference type="NCBI Taxonomy" id="1070528"/>
    <lineage>
        <taxon>unclassified sequences</taxon>
        <taxon>metagenomes</taxon>
        <taxon>organismal metagenomes</taxon>
    </lineage>
</organism>
<dbReference type="EMBL" id="MN740290">
    <property type="protein sequence ID" value="QHT98229.1"/>
    <property type="molecule type" value="Genomic_DNA"/>
</dbReference>
<name>A0A6C0J056_9ZZZZ</name>
<dbReference type="AlphaFoldDB" id="A0A6C0J056"/>